<dbReference type="PANTHER" id="PTHR33221">
    <property type="entry name" value="WINGED HELIX-TURN-HELIX TRANSCRIPTIONAL REGULATOR, RRF2 FAMILY"/>
    <property type="match status" value="1"/>
</dbReference>
<organism evidence="1 2">
    <name type="scientific">Raoultibacter timonensis</name>
    <dbReference type="NCBI Taxonomy" id="1907662"/>
    <lineage>
        <taxon>Bacteria</taxon>
        <taxon>Bacillati</taxon>
        <taxon>Actinomycetota</taxon>
        <taxon>Coriobacteriia</taxon>
        <taxon>Eggerthellales</taxon>
        <taxon>Eggerthellaceae</taxon>
        <taxon>Raoultibacter</taxon>
    </lineage>
</organism>
<accession>A0ABM7WGE6</accession>
<name>A0ABM7WGE6_9ACTN</name>
<sequence length="137" mass="14543">MNSDFSIAVHALVFLNHKQTALTSDELAENICTNSARVRKALAPLKRAGMLVAKEGAKGGYALAAEAETITLQDVADALGTRFVEVGWKSGDADMECLIASGMAGIMDGICADLDAVCKERLARTTVADIDRIIFPE</sequence>
<proteinExistence type="predicted"/>
<dbReference type="InterPro" id="IPR000944">
    <property type="entry name" value="Tscrpt_reg_Rrf2"/>
</dbReference>
<dbReference type="Pfam" id="PF02082">
    <property type="entry name" value="Rrf2"/>
    <property type="match status" value="1"/>
</dbReference>
<reference evidence="1 2" key="1">
    <citation type="submission" date="2022-01" db="EMBL/GenBank/DDBJ databases">
        <title>Novel bile acid biosynthetic pathways are enriched in the microbiome of centenarians.</title>
        <authorList>
            <person name="Sato Y."/>
            <person name="Atarashi K."/>
            <person name="Plichta R.D."/>
            <person name="Arai Y."/>
            <person name="Sasajima S."/>
            <person name="Kearney M.S."/>
            <person name="Suda W."/>
            <person name="Takeshita K."/>
            <person name="Sasaki T."/>
            <person name="Okamoto S."/>
            <person name="Skelly N.A."/>
            <person name="Okamura Y."/>
            <person name="Vlamakis H."/>
            <person name="Li Y."/>
            <person name="Tanoue T."/>
            <person name="Takei H."/>
            <person name="Nittono H."/>
            <person name="Narushima S."/>
            <person name="Irie J."/>
            <person name="Itoh H."/>
            <person name="Moriya K."/>
            <person name="Sugiura Y."/>
            <person name="Suematsu M."/>
            <person name="Moritoki N."/>
            <person name="Shibata S."/>
            <person name="Littman R.D."/>
            <person name="Fischbach A.M."/>
            <person name="Uwamino Y."/>
            <person name="Inoue T."/>
            <person name="Honda A."/>
            <person name="Hattori M."/>
            <person name="Murai T."/>
            <person name="Xavier J.R."/>
            <person name="Hirose N."/>
            <person name="Honda K."/>
        </authorList>
    </citation>
    <scope>NUCLEOTIDE SEQUENCE [LARGE SCALE GENOMIC DNA]</scope>
    <source>
        <strain evidence="1 2">CE91-St30</strain>
    </source>
</reference>
<dbReference type="Proteomes" id="UP001320544">
    <property type="component" value="Chromosome"/>
</dbReference>
<gene>
    <name evidence="1" type="ORF">CE91St30_05910</name>
</gene>
<dbReference type="PROSITE" id="PS51197">
    <property type="entry name" value="HTH_RRF2_2"/>
    <property type="match status" value="1"/>
</dbReference>
<dbReference type="InterPro" id="IPR036390">
    <property type="entry name" value="WH_DNA-bd_sf"/>
</dbReference>
<dbReference type="PANTHER" id="PTHR33221:SF15">
    <property type="entry name" value="HTH-TYPE TRANSCRIPTIONAL REGULATOR YWGB-RELATED"/>
    <property type="match status" value="1"/>
</dbReference>
<keyword evidence="2" id="KW-1185">Reference proteome</keyword>
<evidence type="ECO:0000313" key="1">
    <source>
        <dbReference type="EMBL" id="BDE95258.1"/>
    </source>
</evidence>
<evidence type="ECO:0000313" key="2">
    <source>
        <dbReference type="Proteomes" id="UP001320544"/>
    </source>
</evidence>
<dbReference type="Gene3D" id="1.10.10.10">
    <property type="entry name" value="Winged helix-like DNA-binding domain superfamily/Winged helix DNA-binding domain"/>
    <property type="match status" value="1"/>
</dbReference>
<dbReference type="RefSeq" id="WP_244411688.1">
    <property type="nucleotide sequence ID" value="NZ_AP025564.1"/>
</dbReference>
<dbReference type="InterPro" id="IPR036388">
    <property type="entry name" value="WH-like_DNA-bd_sf"/>
</dbReference>
<protein>
    <submittedName>
        <fullName evidence="1">Rrf2 family transcriptional regulator</fullName>
    </submittedName>
</protein>
<dbReference type="EMBL" id="AP025564">
    <property type="protein sequence ID" value="BDE95258.1"/>
    <property type="molecule type" value="Genomic_DNA"/>
</dbReference>
<dbReference type="SUPFAM" id="SSF46785">
    <property type="entry name" value="Winged helix' DNA-binding domain"/>
    <property type="match status" value="1"/>
</dbReference>